<name>A0A8J2KQW0_9HEXA</name>
<dbReference type="InterPro" id="IPR001828">
    <property type="entry name" value="ANF_lig-bd_rcpt"/>
</dbReference>
<reference evidence="3" key="1">
    <citation type="submission" date="2021-06" db="EMBL/GenBank/DDBJ databases">
        <authorList>
            <person name="Hodson N. C."/>
            <person name="Mongue J. A."/>
            <person name="Jaron S. K."/>
        </authorList>
    </citation>
    <scope>NUCLEOTIDE SEQUENCE</scope>
</reference>
<dbReference type="OrthoDB" id="5984008at2759"/>
<keyword evidence="4" id="KW-1185">Reference proteome</keyword>
<feature type="compositionally biased region" description="Low complexity" evidence="1">
    <location>
        <begin position="170"/>
        <end position="187"/>
    </location>
</feature>
<comment type="caution">
    <text evidence="3">The sequence shown here is derived from an EMBL/GenBank/DDBJ whole genome shotgun (WGS) entry which is preliminary data.</text>
</comment>
<protein>
    <recommendedName>
        <fullName evidence="2">Receptor ligand binding region domain-containing protein</fullName>
    </recommendedName>
</protein>
<feature type="domain" description="Receptor ligand binding region" evidence="2">
    <location>
        <begin position="2"/>
        <end position="180"/>
    </location>
</feature>
<feature type="non-terminal residue" evidence="3">
    <location>
        <position position="1"/>
    </location>
</feature>
<accession>A0A8J2KQW0</accession>
<dbReference type="EMBL" id="CAJVCH010399652">
    <property type="protein sequence ID" value="CAG7817652.1"/>
    <property type="molecule type" value="Genomic_DNA"/>
</dbReference>
<evidence type="ECO:0000313" key="3">
    <source>
        <dbReference type="EMBL" id="CAG7817652.1"/>
    </source>
</evidence>
<organism evidence="3 4">
    <name type="scientific">Allacma fusca</name>
    <dbReference type="NCBI Taxonomy" id="39272"/>
    <lineage>
        <taxon>Eukaryota</taxon>
        <taxon>Metazoa</taxon>
        <taxon>Ecdysozoa</taxon>
        <taxon>Arthropoda</taxon>
        <taxon>Hexapoda</taxon>
        <taxon>Collembola</taxon>
        <taxon>Symphypleona</taxon>
        <taxon>Sminthuridae</taxon>
        <taxon>Allacma</taxon>
    </lineage>
</organism>
<dbReference type="Proteomes" id="UP000708208">
    <property type="component" value="Unassembled WGS sequence"/>
</dbReference>
<evidence type="ECO:0000259" key="2">
    <source>
        <dbReference type="Pfam" id="PF01094"/>
    </source>
</evidence>
<feature type="compositionally biased region" description="Basic residues" evidence="1">
    <location>
        <begin position="199"/>
        <end position="209"/>
    </location>
</feature>
<gene>
    <name evidence="3" type="ORF">AFUS01_LOCUS28205</name>
</gene>
<dbReference type="Pfam" id="PF01094">
    <property type="entry name" value="ANF_receptor"/>
    <property type="match status" value="1"/>
</dbReference>
<evidence type="ECO:0000256" key="1">
    <source>
        <dbReference type="SAM" id="MobiDB-lite"/>
    </source>
</evidence>
<dbReference type="AlphaFoldDB" id="A0A8J2KQW0"/>
<evidence type="ECO:0000313" key="4">
    <source>
        <dbReference type="Proteomes" id="UP000708208"/>
    </source>
</evidence>
<proteinExistence type="predicted"/>
<sequence length="228" mass="26140">MYLINLASHPETLSCALKDLVSIYGWTKYIVLYENDDGLFRLQGVLQLSEVGGKAGYFMKIPSGDDYRPFLYEVLDEEIYAHFVIDCAPAIAYQILKQAQQIGLLNSRIHIIFTTLDLATLDLDDFKYSRAMIVAPRVVDPDREEVKEVIRHWHEYASSVDTDGEDSENQSDNSKSGSSNYDSNSPNFYERFDIEHLGRTRSRQSRRAKRSEEEIEGSVDEPAILEQR</sequence>
<feature type="region of interest" description="Disordered" evidence="1">
    <location>
        <begin position="158"/>
        <end position="228"/>
    </location>
</feature>